<dbReference type="Proteomes" id="UP000813385">
    <property type="component" value="Unassembled WGS sequence"/>
</dbReference>
<evidence type="ECO:0000256" key="4">
    <source>
        <dbReference type="ARBA" id="ARBA00022964"/>
    </source>
</evidence>
<feature type="domain" description="Homogentisate 1,2-dioxygenase N-terminal" evidence="7">
    <location>
        <begin position="21"/>
        <end position="94"/>
    </location>
</feature>
<dbReference type="InterPro" id="IPR011051">
    <property type="entry name" value="RmlC_Cupin_sf"/>
</dbReference>
<keyword evidence="3" id="KW-0479">Metal-binding</keyword>
<name>A0A8K0X0G7_9PEZI</name>
<evidence type="ECO:0000256" key="1">
    <source>
        <dbReference type="ARBA" id="ARBA00004704"/>
    </source>
</evidence>
<organism evidence="8 9">
    <name type="scientific">Plectosphaerella cucumerina</name>
    <dbReference type="NCBI Taxonomy" id="40658"/>
    <lineage>
        <taxon>Eukaryota</taxon>
        <taxon>Fungi</taxon>
        <taxon>Dikarya</taxon>
        <taxon>Ascomycota</taxon>
        <taxon>Pezizomycotina</taxon>
        <taxon>Sordariomycetes</taxon>
        <taxon>Hypocreomycetidae</taxon>
        <taxon>Glomerellales</taxon>
        <taxon>Plectosphaerellaceae</taxon>
        <taxon>Plectosphaerella</taxon>
    </lineage>
</organism>
<gene>
    <name evidence="8" type="ORF">B0T11DRAFT_286412</name>
</gene>
<evidence type="ECO:0000256" key="6">
    <source>
        <dbReference type="ARBA" id="ARBA00023004"/>
    </source>
</evidence>
<sequence length="115" mass="12872">MPAAAHQPFELCNDQLSGYSSQGHFQLPELGPTGSNCLANARDFQAPIADYEDDQSVWTVRVKIGGQLFDARQDHSPFDVVAWHGNFYPYKYDLGRFNTIGSISYDRPDLVSSRS</sequence>
<dbReference type="GO" id="GO:0046872">
    <property type="term" value="F:metal ion binding"/>
    <property type="evidence" value="ECO:0007669"/>
    <property type="project" value="UniProtKB-KW"/>
</dbReference>
<dbReference type="PANTHER" id="PTHR11056:SF0">
    <property type="entry name" value="HOMOGENTISATE 1,2-DIOXYGENASE"/>
    <property type="match status" value="1"/>
</dbReference>
<keyword evidence="4" id="KW-0223">Dioxygenase</keyword>
<reference evidence="8" key="1">
    <citation type="journal article" date="2021" name="Nat. Commun.">
        <title>Genetic determinants of endophytism in the Arabidopsis root mycobiome.</title>
        <authorList>
            <person name="Mesny F."/>
            <person name="Miyauchi S."/>
            <person name="Thiergart T."/>
            <person name="Pickel B."/>
            <person name="Atanasova L."/>
            <person name="Karlsson M."/>
            <person name="Huettel B."/>
            <person name="Barry K.W."/>
            <person name="Haridas S."/>
            <person name="Chen C."/>
            <person name="Bauer D."/>
            <person name="Andreopoulos W."/>
            <person name="Pangilinan J."/>
            <person name="LaButti K."/>
            <person name="Riley R."/>
            <person name="Lipzen A."/>
            <person name="Clum A."/>
            <person name="Drula E."/>
            <person name="Henrissat B."/>
            <person name="Kohler A."/>
            <person name="Grigoriev I.V."/>
            <person name="Martin F.M."/>
            <person name="Hacquard S."/>
        </authorList>
    </citation>
    <scope>NUCLEOTIDE SEQUENCE</scope>
    <source>
        <strain evidence="8">MPI-CAGE-AT-0016</strain>
    </source>
</reference>
<evidence type="ECO:0000313" key="9">
    <source>
        <dbReference type="Proteomes" id="UP000813385"/>
    </source>
</evidence>
<dbReference type="GO" id="GO:0006559">
    <property type="term" value="P:L-phenylalanine catabolic process"/>
    <property type="evidence" value="ECO:0007669"/>
    <property type="project" value="UniProtKB-UniPathway"/>
</dbReference>
<dbReference type="GO" id="GO:0006570">
    <property type="term" value="P:tyrosine metabolic process"/>
    <property type="evidence" value="ECO:0007669"/>
    <property type="project" value="InterPro"/>
</dbReference>
<evidence type="ECO:0000256" key="5">
    <source>
        <dbReference type="ARBA" id="ARBA00023002"/>
    </source>
</evidence>
<dbReference type="GO" id="GO:0005737">
    <property type="term" value="C:cytoplasm"/>
    <property type="evidence" value="ECO:0007669"/>
    <property type="project" value="TreeGrafter"/>
</dbReference>
<keyword evidence="5" id="KW-0560">Oxidoreductase</keyword>
<dbReference type="EC" id="1.13.11.5" evidence="2"/>
<evidence type="ECO:0000313" key="8">
    <source>
        <dbReference type="EMBL" id="KAH7353196.1"/>
    </source>
</evidence>
<comment type="caution">
    <text evidence="8">The sequence shown here is derived from an EMBL/GenBank/DDBJ whole genome shotgun (WGS) entry which is preliminary data.</text>
</comment>
<dbReference type="EMBL" id="JAGPXD010000005">
    <property type="protein sequence ID" value="KAH7353196.1"/>
    <property type="molecule type" value="Genomic_DNA"/>
</dbReference>
<dbReference type="InterPro" id="IPR005708">
    <property type="entry name" value="Homogentis_dOase"/>
</dbReference>
<dbReference type="InterPro" id="IPR046452">
    <property type="entry name" value="HgmA_N"/>
</dbReference>
<proteinExistence type="predicted"/>
<comment type="pathway">
    <text evidence="1">Amino-acid degradation; L-phenylalanine degradation; acetoacetate and fumarate from L-phenylalanine: step 4/6.</text>
</comment>
<dbReference type="Pfam" id="PF20510">
    <property type="entry name" value="HgmA_N"/>
    <property type="match status" value="1"/>
</dbReference>
<dbReference type="UniPathway" id="UPA00139">
    <property type="reaction ID" value="UER00339"/>
</dbReference>
<evidence type="ECO:0000256" key="3">
    <source>
        <dbReference type="ARBA" id="ARBA00022723"/>
    </source>
</evidence>
<dbReference type="AlphaFoldDB" id="A0A8K0X0G7"/>
<dbReference type="GO" id="GO:0004411">
    <property type="term" value="F:homogentisate 1,2-dioxygenase activity"/>
    <property type="evidence" value="ECO:0007669"/>
    <property type="project" value="UniProtKB-EC"/>
</dbReference>
<protein>
    <recommendedName>
        <fullName evidence="2">homogentisate 1,2-dioxygenase</fullName>
        <ecNumber evidence="2">1.13.11.5</ecNumber>
    </recommendedName>
</protein>
<evidence type="ECO:0000259" key="7">
    <source>
        <dbReference type="Pfam" id="PF20510"/>
    </source>
</evidence>
<accession>A0A8K0X0G7</accession>
<keyword evidence="6" id="KW-0408">Iron</keyword>
<dbReference type="OrthoDB" id="1689029at2759"/>
<dbReference type="SUPFAM" id="SSF51182">
    <property type="entry name" value="RmlC-like cupins"/>
    <property type="match status" value="1"/>
</dbReference>
<keyword evidence="9" id="KW-1185">Reference proteome</keyword>
<dbReference type="PANTHER" id="PTHR11056">
    <property type="entry name" value="HOMOGENTISATE 1,2-DIOXYGENASE"/>
    <property type="match status" value="1"/>
</dbReference>
<evidence type="ECO:0000256" key="2">
    <source>
        <dbReference type="ARBA" id="ARBA00013127"/>
    </source>
</evidence>